<dbReference type="SUPFAM" id="SSF53335">
    <property type="entry name" value="S-adenosyl-L-methionine-dependent methyltransferases"/>
    <property type="match status" value="1"/>
</dbReference>
<keyword evidence="3" id="KW-1185">Reference proteome</keyword>
<proteinExistence type="predicted"/>
<dbReference type="CDD" id="cd02440">
    <property type="entry name" value="AdoMet_MTases"/>
    <property type="match status" value="1"/>
</dbReference>
<keyword evidence="2" id="KW-0489">Methyltransferase</keyword>
<dbReference type="GO" id="GO:0008168">
    <property type="term" value="F:methyltransferase activity"/>
    <property type="evidence" value="ECO:0007669"/>
    <property type="project" value="UniProtKB-KW"/>
</dbReference>
<protein>
    <submittedName>
        <fullName evidence="2">Class I SAM-dependent methyltransferase</fullName>
        <ecNumber evidence="2">2.1.1.-</ecNumber>
    </submittedName>
</protein>
<name>A0ABV9AS06_9ACTN</name>
<sequence length="189" mass="21058">MPMNRAHRKLCSSEEWAQTTKDVILPWSLEDVDLGEDVLEIGPGYGANLRVLVERVPRLTAAEIDADTVALLKGQWGDRATVLHADGAELPLPDASFDSVVCFTMLHHVPTDAHQDRIFAEAFRVLRPGGTFAGSDSLSSVRFRVLHLRDTRNTVDPAALPDRLRAAGFTEVAVDSHPRRNRVRFRARR</sequence>
<comment type="caution">
    <text evidence="2">The sequence shown here is derived from an EMBL/GenBank/DDBJ whole genome shotgun (WGS) entry which is preliminary data.</text>
</comment>
<accession>A0ABV9AS06</accession>
<gene>
    <name evidence="2" type="ORF">ACFPIH_24695</name>
</gene>
<feature type="domain" description="Methyltransferase type 11" evidence="1">
    <location>
        <begin position="39"/>
        <end position="133"/>
    </location>
</feature>
<dbReference type="EMBL" id="JBHSFK010000016">
    <property type="protein sequence ID" value="MFC4502673.1"/>
    <property type="molecule type" value="Genomic_DNA"/>
</dbReference>
<dbReference type="InterPro" id="IPR029063">
    <property type="entry name" value="SAM-dependent_MTases_sf"/>
</dbReference>
<keyword evidence="2" id="KW-0808">Transferase</keyword>
<evidence type="ECO:0000313" key="3">
    <source>
        <dbReference type="Proteomes" id="UP001595839"/>
    </source>
</evidence>
<reference evidence="3" key="1">
    <citation type="journal article" date="2019" name="Int. J. Syst. Evol. Microbiol.">
        <title>The Global Catalogue of Microorganisms (GCM) 10K type strain sequencing project: providing services to taxonomists for standard genome sequencing and annotation.</title>
        <authorList>
            <consortium name="The Broad Institute Genomics Platform"/>
            <consortium name="The Broad Institute Genome Sequencing Center for Infectious Disease"/>
            <person name="Wu L."/>
            <person name="Ma J."/>
        </authorList>
    </citation>
    <scope>NUCLEOTIDE SEQUENCE [LARGE SCALE GENOMIC DNA]</scope>
    <source>
        <strain evidence="3">CGMCC 4.7177</strain>
    </source>
</reference>
<organism evidence="2 3">
    <name type="scientific">Streptomyces vulcanius</name>
    <dbReference type="NCBI Taxonomy" id="1441876"/>
    <lineage>
        <taxon>Bacteria</taxon>
        <taxon>Bacillati</taxon>
        <taxon>Actinomycetota</taxon>
        <taxon>Actinomycetes</taxon>
        <taxon>Kitasatosporales</taxon>
        <taxon>Streptomycetaceae</taxon>
        <taxon>Streptomyces</taxon>
    </lineage>
</organism>
<evidence type="ECO:0000313" key="2">
    <source>
        <dbReference type="EMBL" id="MFC4502673.1"/>
    </source>
</evidence>
<dbReference type="RefSeq" id="WP_381168740.1">
    <property type="nucleotide sequence ID" value="NZ_JBHSFK010000016.1"/>
</dbReference>
<dbReference type="Pfam" id="PF08241">
    <property type="entry name" value="Methyltransf_11"/>
    <property type="match status" value="1"/>
</dbReference>
<dbReference type="EC" id="2.1.1.-" evidence="2"/>
<dbReference type="PANTHER" id="PTHR42912:SF93">
    <property type="entry name" value="N6-ADENOSINE-METHYLTRANSFERASE TMT1A"/>
    <property type="match status" value="1"/>
</dbReference>
<dbReference type="PANTHER" id="PTHR42912">
    <property type="entry name" value="METHYLTRANSFERASE"/>
    <property type="match status" value="1"/>
</dbReference>
<dbReference type="InterPro" id="IPR013216">
    <property type="entry name" value="Methyltransf_11"/>
</dbReference>
<dbReference type="GO" id="GO:0032259">
    <property type="term" value="P:methylation"/>
    <property type="evidence" value="ECO:0007669"/>
    <property type="project" value="UniProtKB-KW"/>
</dbReference>
<dbReference type="Gene3D" id="3.40.50.150">
    <property type="entry name" value="Vaccinia Virus protein VP39"/>
    <property type="match status" value="1"/>
</dbReference>
<evidence type="ECO:0000259" key="1">
    <source>
        <dbReference type="Pfam" id="PF08241"/>
    </source>
</evidence>
<dbReference type="Proteomes" id="UP001595839">
    <property type="component" value="Unassembled WGS sequence"/>
</dbReference>
<dbReference type="InterPro" id="IPR050508">
    <property type="entry name" value="Methyltransf_Superfamily"/>
</dbReference>